<feature type="compositionally biased region" description="Low complexity" evidence="1">
    <location>
        <begin position="1"/>
        <end position="11"/>
    </location>
</feature>
<evidence type="ECO:0000313" key="2">
    <source>
        <dbReference type="EMBL" id="QDZ19445.1"/>
    </source>
</evidence>
<dbReference type="InterPro" id="IPR045388">
    <property type="entry name" value="HHL1-like"/>
</dbReference>
<gene>
    <name evidence="2" type="ORF">A3770_02p19630</name>
</gene>
<dbReference type="OrthoDB" id="566705at2759"/>
<proteinExistence type="predicted"/>
<organism evidence="2 3">
    <name type="scientific">Chloropicon primus</name>
    <dbReference type="NCBI Taxonomy" id="1764295"/>
    <lineage>
        <taxon>Eukaryota</taxon>
        <taxon>Viridiplantae</taxon>
        <taxon>Chlorophyta</taxon>
        <taxon>Chloropicophyceae</taxon>
        <taxon>Chloropicales</taxon>
        <taxon>Chloropicaceae</taxon>
        <taxon>Chloropicon</taxon>
    </lineage>
</organism>
<dbReference type="STRING" id="1764295.A0A5B8MIF8"/>
<accession>A0A5B8MIF8</accession>
<protein>
    <submittedName>
        <fullName evidence="2">Uncharacterized protein</fullName>
    </submittedName>
</protein>
<name>A0A5B8MIF8_9CHLO</name>
<feature type="compositionally biased region" description="Basic and acidic residues" evidence="1">
    <location>
        <begin position="16"/>
        <end position="45"/>
    </location>
</feature>
<dbReference type="EMBL" id="CP031035">
    <property type="protein sequence ID" value="QDZ19445.1"/>
    <property type="molecule type" value="Genomic_DNA"/>
</dbReference>
<dbReference type="PANTHER" id="PTHR48191:SF2">
    <property type="entry name" value="PROTEIN HHL1, CHLOROPLASTIC"/>
    <property type="match status" value="1"/>
</dbReference>
<sequence>MLTRNRATTATTRRRVGGEGERGWGRREAVGSERRIDAKTGERRSVKVHAKGKGKKLNRQGKGMNQQQISTPPIDPENEEFVLFARSKKSALKNWYPFTIMVGGSQANVLVKAKENEFTEKLTGNTLAKTLGATLYKEKGKVVDMVKERVPYLKNAKEVEFAFKIRNKDKPASWMFTDGVEAIPSEEDCKGVFDKAAEWAAQFQ</sequence>
<dbReference type="Proteomes" id="UP000316726">
    <property type="component" value="Chromosome 2"/>
</dbReference>
<feature type="compositionally biased region" description="Basic residues" evidence="1">
    <location>
        <begin position="46"/>
        <end position="59"/>
    </location>
</feature>
<evidence type="ECO:0000256" key="1">
    <source>
        <dbReference type="SAM" id="MobiDB-lite"/>
    </source>
</evidence>
<evidence type="ECO:0000313" key="3">
    <source>
        <dbReference type="Proteomes" id="UP000316726"/>
    </source>
</evidence>
<reference evidence="2 3" key="1">
    <citation type="submission" date="2018-07" db="EMBL/GenBank/DDBJ databases">
        <title>The complete nuclear genome of the prasinophyte Chloropicon primus (CCMP1205).</title>
        <authorList>
            <person name="Pombert J.-F."/>
            <person name="Otis C."/>
            <person name="Turmel M."/>
            <person name="Lemieux C."/>
        </authorList>
    </citation>
    <scope>NUCLEOTIDE SEQUENCE [LARGE SCALE GENOMIC DNA]</scope>
    <source>
        <strain evidence="2 3">CCMP1205</strain>
    </source>
</reference>
<keyword evidence="3" id="KW-1185">Reference proteome</keyword>
<dbReference type="AlphaFoldDB" id="A0A5B8MIF8"/>
<dbReference type="PANTHER" id="PTHR48191">
    <property type="entry name" value="PROTEIN HHL1 CHLOROPLASTIC"/>
    <property type="match status" value="1"/>
</dbReference>
<feature type="region of interest" description="Disordered" evidence="1">
    <location>
        <begin position="1"/>
        <end position="75"/>
    </location>
</feature>